<dbReference type="EMBL" id="CAJVQB010003015">
    <property type="protein sequence ID" value="CAG8594860.1"/>
    <property type="molecule type" value="Genomic_DNA"/>
</dbReference>
<accession>A0ABN7UJI7</accession>
<reference evidence="1 2" key="1">
    <citation type="submission" date="2021-06" db="EMBL/GenBank/DDBJ databases">
        <authorList>
            <person name="Kallberg Y."/>
            <person name="Tangrot J."/>
            <person name="Rosling A."/>
        </authorList>
    </citation>
    <scope>NUCLEOTIDE SEQUENCE [LARGE SCALE GENOMIC DNA]</scope>
    <source>
        <strain evidence="1 2">120-4 pot B 10/14</strain>
    </source>
</reference>
<gene>
    <name evidence="1" type="ORF">GMARGA_LOCUS6587</name>
</gene>
<proteinExistence type="predicted"/>
<dbReference type="Proteomes" id="UP000789901">
    <property type="component" value="Unassembled WGS sequence"/>
</dbReference>
<organism evidence="1 2">
    <name type="scientific">Gigaspora margarita</name>
    <dbReference type="NCBI Taxonomy" id="4874"/>
    <lineage>
        <taxon>Eukaryota</taxon>
        <taxon>Fungi</taxon>
        <taxon>Fungi incertae sedis</taxon>
        <taxon>Mucoromycota</taxon>
        <taxon>Glomeromycotina</taxon>
        <taxon>Glomeromycetes</taxon>
        <taxon>Diversisporales</taxon>
        <taxon>Gigasporaceae</taxon>
        <taxon>Gigaspora</taxon>
    </lineage>
</organism>
<evidence type="ECO:0000313" key="1">
    <source>
        <dbReference type="EMBL" id="CAG8594860.1"/>
    </source>
</evidence>
<keyword evidence="2" id="KW-1185">Reference proteome</keyword>
<name>A0ABN7UJI7_GIGMA</name>
<evidence type="ECO:0000313" key="2">
    <source>
        <dbReference type="Proteomes" id="UP000789901"/>
    </source>
</evidence>
<protein>
    <submittedName>
        <fullName evidence="1">43846_t:CDS:1</fullName>
    </submittedName>
</protein>
<sequence length="120" mass="14196">MKNSKTNRHRMNYLNRSIPHKTENLIIYENILNSDQTENLIISTQENNERINIVHKNDEIDVDNSSTISTNEIDIDEILRRYSKNDKNNSSANSTNEIDIEEDELFQRIKDRLDELKSEM</sequence>
<comment type="caution">
    <text evidence="1">The sequence shown here is derived from an EMBL/GenBank/DDBJ whole genome shotgun (WGS) entry which is preliminary data.</text>
</comment>